<dbReference type="EMBL" id="OQ326496">
    <property type="protein sequence ID" value="WDQ45453.1"/>
    <property type="molecule type" value="Genomic_DNA"/>
</dbReference>
<proteinExistence type="predicted"/>
<keyword evidence="1" id="KW-1133">Transmembrane helix</keyword>
<accession>A0AAT9TR09</accession>
<organism evidence="2">
    <name type="scientific">Enterocloster phage PMBT24</name>
    <dbReference type="NCBI Taxonomy" id="3025413"/>
    <lineage>
        <taxon>Viruses</taxon>
        <taxon>Duplodnaviria</taxon>
        <taxon>Heunggongvirae</taxon>
        <taxon>Uroviricota</taxon>
        <taxon>Caudoviricetes</taxon>
    </lineage>
</organism>
<feature type="transmembrane region" description="Helical" evidence="1">
    <location>
        <begin position="23"/>
        <end position="41"/>
    </location>
</feature>
<protein>
    <submittedName>
        <fullName evidence="2">Uncharacterized protein</fullName>
    </submittedName>
</protein>
<sequence>MAILKIPGRFLFYFFTLRIEGKIYFILYNFLFLCYNIIKSINRIFKDSIKKYFFMKEIKNEYLLL</sequence>
<evidence type="ECO:0000313" key="2">
    <source>
        <dbReference type="EMBL" id="WDQ45453.1"/>
    </source>
</evidence>
<keyword evidence="1" id="KW-0812">Transmembrane</keyword>
<reference evidence="2" key="2">
    <citation type="journal article" date="2024" name="Heliyon">
        <title>Complete genome sequence of the novel virulent phage PMBT24 infecting Enterocloster bolteae from the human gut.</title>
        <authorList>
            <person name="Sprotte S."/>
            <person name="Brinks E."/>
            <person name="Neve H."/>
            <person name="Franz C.M.A.P."/>
        </authorList>
    </citation>
    <scope>NUCLEOTIDE SEQUENCE</scope>
</reference>
<evidence type="ECO:0000256" key="1">
    <source>
        <dbReference type="SAM" id="Phobius"/>
    </source>
</evidence>
<name>A0AAT9TR09_9CAUD</name>
<keyword evidence="1" id="KW-0472">Membrane</keyword>
<reference evidence="2" key="1">
    <citation type="submission" date="2023-01" db="EMBL/GenBank/DDBJ databases">
        <authorList>
            <person name="Sprotte S."/>
            <person name="Brinks E."/>
        </authorList>
    </citation>
    <scope>NUCLEOTIDE SEQUENCE</scope>
</reference>